<dbReference type="EMBL" id="CP009381">
    <property type="protein sequence ID" value="AIN96383.1"/>
    <property type="molecule type" value="Genomic_DNA"/>
</dbReference>
<sequence>MQRTAARRFFGSFTKGFSKGFSGGASGASGGLGSSTGNGGFSIFGQKGGSSGGNGGSIFDGFGGGGGGSGFPLGGPLGGFLDRALEWCSESHARDIASEMGVDLREIRFEKTPEGGMNVMVDAPKATPLQIEQLGKRVQEECPVARFRKTQVSSPKQEMKWVQLPPQYDR</sequence>
<organism evidence="2 3">
    <name type="scientific">Leishmania panamensis</name>
    <dbReference type="NCBI Taxonomy" id="5679"/>
    <lineage>
        <taxon>Eukaryota</taxon>
        <taxon>Discoba</taxon>
        <taxon>Euglenozoa</taxon>
        <taxon>Kinetoplastea</taxon>
        <taxon>Metakinetoplastina</taxon>
        <taxon>Trypanosomatida</taxon>
        <taxon>Trypanosomatidae</taxon>
        <taxon>Leishmaniinae</taxon>
        <taxon>Leishmania</taxon>
        <taxon>Leishmania guyanensis species complex</taxon>
    </lineage>
</organism>
<gene>
    <name evidence="2" type="ORF">LPMP_120550</name>
</gene>
<feature type="region of interest" description="Disordered" evidence="1">
    <location>
        <begin position="149"/>
        <end position="170"/>
    </location>
</feature>
<dbReference type="VEuPathDB" id="TriTrypDB:LPMP_120550"/>
<dbReference type="VEuPathDB" id="TriTrypDB:LPAL13_120010100"/>
<protein>
    <submittedName>
        <fullName evidence="2">Peroxiredoxin-like protein</fullName>
    </submittedName>
</protein>
<name>A0A088RKC1_LEIPA</name>
<dbReference type="AlphaFoldDB" id="A0A088RKC1"/>
<dbReference type="KEGG" id="lpan:LPMP_120550"/>
<dbReference type="eggNOG" id="ENOG502S1ME">
    <property type="taxonomic scope" value="Eukaryota"/>
</dbReference>
<accession>A0A088RKC1</accession>
<evidence type="ECO:0000313" key="2">
    <source>
        <dbReference type="EMBL" id="AIN96383.1"/>
    </source>
</evidence>
<dbReference type="SUPFAM" id="SSF82784">
    <property type="entry name" value="OsmC-like"/>
    <property type="match status" value="1"/>
</dbReference>
<dbReference type="GeneID" id="22573061"/>
<dbReference type="RefSeq" id="XP_010697036.1">
    <property type="nucleotide sequence ID" value="XM_010698734.1"/>
</dbReference>
<dbReference type="OrthoDB" id="271674at2759"/>
<proteinExistence type="predicted"/>
<keyword evidence="3" id="KW-1185">Reference proteome</keyword>
<evidence type="ECO:0000313" key="3">
    <source>
        <dbReference type="Proteomes" id="UP000063063"/>
    </source>
</evidence>
<evidence type="ECO:0000256" key="1">
    <source>
        <dbReference type="SAM" id="MobiDB-lite"/>
    </source>
</evidence>
<dbReference type="InterPro" id="IPR036102">
    <property type="entry name" value="OsmC/Ohrsf"/>
</dbReference>
<reference evidence="2 3" key="1">
    <citation type="journal article" date="2015" name="Sci. Rep.">
        <title>The genome of Leishmania panamensis: insights into genomics of the L. (Viannia) subgenus.</title>
        <authorList>
            <person name="Llanes A."/>
            <person name="Restrepo C.M."/>
            <person name="Vecchio G.D."/>
            <person name="Anguizola F.J."/>
            <person name="Lleonart R."/>
        </authorList>
    </citation>
    <scope>NUCLEOTIDE SEQUENCE [LARGE SCALE GENOMIC DNA]</scope>
    <source>
        <strain evidence="2 3">MHOM/PA/94/PSC-1</strain>
    </source>
</reference>
<dbReference type="Proteomes" id="UP000063063">
    <property type="component" value="Chromosome 12"/>
</dbReference>